<sequence>MAKSSENHCHGQRCMVAGDLAPLVTEFARHLTVLGHSVLWPLYGLGD</sequence>
<protein>
    <submittedName>
        <fullName evidence="1">Uncharacterized protein</fullName>
    </submittedName>
</protein>
<dbReference type="EMBL" id="CP086136">
    <property type="protein sequence ID" value="UEM12370.1"/>
    <property type="molecule type" value="Genomic_DNA"/>
</dbReference>
<evidence type="ECO:0000313" key="1">
    <source>
        <dbReference type="EMBL" id="MBO1868866.1"/>
    </source>
</evidence>
<proteinExistence type="predicted"/>
<dbReference type="EMBL" id="JAGEMI010000001">
    <property type="protein sequence ID" value="MBO1868866.1"/>
    <property type="molecule type" value="Genomic_DNA"/>
</dbReference>
<organism evidence="1">
    <name type="scientific">Bradyrhizobium barranii subsp. barranii</name>
    <dbReference type="NCBI Taxonomy" id="2823807"/>
    <lineage>
        <taxon>Bacteria</taxon>
        <taxon>Pseudomonadati</taxon>
        <taxon>Pseudomonadota</taxon>
        <taxon>Alphaproteobacteria</taxon>
        <taxon>Hyphomicrobiales</taxon>
        <taxon>Nitrobacteraceae</taxon>
        <taxon>Bradyrhizobium</taxon>
        <taxon>Bradyrhizobium barranii</taxon>
    </lineage>
</organism>
<gene>
    <name evidence="2" type="ORF">J4G43_049580</name>
    <name evidence="1" type="ORF">J4G43_51235</name>
</gene>
<dbReference type="AlphaFoldDB" id="A0A939MFL7"/>
<accession>A0A939MFL7</accession>
<dbReference type="Proteomes" id="UP000664702">
    <property type="component" value="Chromosome"/>
</dbReference>
<evidence type="ECO:0000313" key="2">
    <source>
        <dbReference type="EMBL" id="UEM12370.1"/>
    </source>
</evidence>
<reference evidence="1" key="1">
    <citation type="submission" date="2021-03" db="EMBL/GenBank/DDBJ databases">
        <title>Whole Genome Sequence of Bradyrhizobium sp. Strain 144S4.</title>
        <authorList>
            <person name="Bromfield E.S.P."/>
            <person name="Cloutier S."/>
        </authorList>
    </citation>
    <scope>NUCLEOTIDE SEQUENCE [LARGE SCALE GENOMIC DNA]</scope>
    <source>
        <strain evidence="1">144S4</strain>
    </source>
</reference>
<name>A0A939MFL7_9BRAD</name>
<dbReference type="KEGG" id="bban:J4G43_049580"/>
<evidence type="ECO:0000313" key="3">
    <source>
        <dbReference type="Proteomes" id="UP000664702"/>
    </source>
</evidence>
<dbReference type="RefSeq" id="WP_208089199.1">
    <property type="nucleotide sequence ID" value="NZ_CP086136.1"/>
</dbReference>
<reference evidence="2 3" key="2">
    <citation type="journal article" date="2022" name="Int. J. Syst. Evol. Microbiol.">
        <title>Strains of Bradyrhizobium barranii sp. nov. associated with legumes native to Canada are symbionts of soybeans and belong to different subspecies (subsp. barranii subsp. nov. and subsp. apii subsp. nov.) and symbiovars (sv. glycinearum and sv. septentrionale).</title>
        <authorList>
            <person name="Bromfield E.S.P."/>
            <person name="Cloutier S."/>
            <person name="Wasai-Hara S."/>
            <person name="Minamisawa K."/>
        </authorList>
    </citation>
    <scope>NUCLEOTIDE SEQUENCE [LARGE SCALE GENOMIC DNA]</scope>
    <source>
        <strain evidence="2 3">144S4</strain>
    </source>
</reference>